<dbReference type="InterPro" id="IPR025558">
    <property type="entry name" value="DUF4283"/>
</dbReference>
<keyword evidence="2" id="KW-0732">Signal</keyword>
<sequence length="906" mass="100525">MAAHILNLLLQLTCRSPLGALKDHVLEKMRGPIGLLRLKPRSGVDPNTDGGDFGVKIRLRSYSETIGKGSNACLGCRKDLSVIGQEERAERRGCERRERIRRCLNGMAVCGAQPVERGAEGYCKDSPTTATLKITRELKNIINRGAAEREKILSERKLKGKERTEQKSWADQVEEEEEENNNIDGGVAQDGQRKGTEADADSDVHKEILEEYRGNNGNKSQNQIKDRSEDGITHIQFGSFKGIELQKIAEAHPPQDKILLTEAERTSIESPWKNSLIIRLWGLSLGKELLQSKLTNLWKLNQAPYLLEVGQGYFIVSFSLVEDRWKALLHGVSFINGHFLSVRKWEERFNPSQKPIGAIAPVWVKLHGLPLEFYNQLILVKIGNSMGEFIGIDEATFKISKARYARICVFQDLIKPLKNSINIDGYHQLVEYEGASGFCTICGTCGHMERICRRTTGKETMTNPINRSRQNPISSENMNGWTVVSKKRATGRQSTVEKSLPGDSQKGNDSNWGKEDQTIVAKNRNEVDRSSSTPKVYELEKQKAQENQAFRPETKKVAEPPIRAKSKAGQEISSQGGQESQILNQKTFSFQVSKTSSRLKSQPILHLDISNLRIKLLGGKISPLLSLNPPNTGLYVEGENMMTPSKNKKLYPLKELSETSLSKDAEKQCPGEQSDKHQPPSHHSSFCEHAPATTKELCKTPERAPVPPDLCGKNQKPGGDSPSQHLLEVHRNTPSDSKGDLPQLEAISNQRRNVELPPSSSLLPNPCMGKSDVCINHPIRVASVLGKTDVRCPTGSTRKSRSENIHEGTQNERTTTHPTSKGNNQRTNSETSRVERDSTGFEPVCDPSQLHVSSDGTLAEGTPEPSGLVSRRGEGQSSRRVRHVLSAARSGYPRLLNEVCPFPGLG</sequence>
<feature type="compositionally biased region" description="Basic and acidic residues" evidence="1">
    <location>
        <begin position="512"/>
        <end position="529"/>
    </location>
</feature>
<evidence type="ECO:0000313" key="4">
    <source>
        <dbReference type="EMBL" id="KAF7845606.1"/>
    </source>
</evidence>
<protein>
    <recommendedName>
        <fullName evidence="3">DUF4283 domain-containing protein</fullName>
    </recommendedName>
</protein>
<feature type="domain" description="DUF4283" evidence="3">
    <location>
        <begin position="271"/>
        <end position="353"/>
    </location>
</feature>
<accession>A0A835CJQ6</accession>
<feature type="compositionally biased region" description="Polar residues" evidence="1">
    <location>
        <begin position="460"/>
        <end position="482"/>
    </location>
</feature>
<dbReference type="Proteomes" id="UP000634136">
    <property type="component" value="Unassembled WGS sequence"/>
</dbReference>
<comment type="caution">
    <text evidence="4">The sequence shown here is derived from an EMBL/GenBank/DDBJ whole genome shotgun (WGS) entry which is preliminary data.</text>
</comment>
<feature type="compositionally biased region" description="Basic and acidic residues" evidence="1">
    <location>
        <begin position="191"/>
        <end position="203"/>
    </location>
</feature>
<dbReference type="PANTHER" id="PTHR31286:SF99">
    <property type="entry name" value="DUF4283 DOMAIN-CONTAINING PROTEIN"/>
    <property type="match status" value="1"/>
</dbReference>
<dbReference type="Pfam" id="PF14111">
    <property type="entry name" value="DUF4283"/>
    <property type="match status" value="1"/>
</dbReference>
<dbReference type="OrthoDB" id="1924068at2759"/>
<dbReference type="EMBL" id="JAAIUW010000001">
    <property type="protein sequence ID" value="KAF7845606.1"/>
    <property type="molecule type" value="Genomic_DNA"/>
</dbReference>
<feature type="compositionally biased region" description="Basic and acidic residues" evidence="1">
    <location>
        <begin position="661"/>
        <end position="678"/>
    </location>
</feature>
<proteinExistence type="predicted"/>
<name>A0A835CJQ6_9FABA</name>
<organism evidence="4 5">
    <name type="scientific">Senna tora</name>
    <dbReference type="NCBI Taxonomy" id="362788"/>
    <lineage>
        <taxon>Eukaryota</taxon>
        <taxon>Viridiplantae</taxon>
        <taxon>Streptophyta</taxon>
        <taxon>Embryophyta</taxon>
        <taxon>Tracheophyta</taxon>
        <taxon>Spermatophyta</taxon>
        <taxon>Magnoliopsida</taxon>
        <taxon>eudicotyledons</taxon>
        <taxon>Gunneridae</taxon>
        <taxon>Pentapetalae</taxon>
        <taxon>rosids</taxon>
        <taxon>fabids</taxon>
        <taxon>Fabales</taxon>
        <taxon>Fabaceae</taxon>
        <taxon>Caesalpinioideae</taxon>
        <taxon>Cassia clade</taxon>
        <taxon>Senna</taxon>
    </lineage>
</organism>
<gene>
    <name evidence="4" type="ORF">G2W53_002511</name>
</gene>
<feature type="region of interest" description="Disordered" evidence="1">
    <location>
        <begin position="789"/>
        <end position="877"/>
    </location>
</feature>
<reference evidence="4" key="1">
    <citation type="submission" date="2020-09" db="EMBL/GenBank/DDBJ databases">
        <title>Genome-Enabled Discovery of Anthraquinone Biosynthesis in Senna tora.</title>
        <authorList>
            <person name="Kang S.-H."/>
            <person name="Pandey R.P."/>
            <person name="Lee C.-M."/>
            <person name="Sim J.-S."/>
            <person name="Jeong J.-T."/>
            <person name="Choi B.-S."/>
            <person name="Jung M."/>
            <person name="Ginzburg D."/>
            <person name="Zhao K."/>
            <person name="Won S.Y."/>
            <person name="Oh T.-J."/>
            <person name="Yu Y."/>
            <person name="Kim N.-H."/>
            <person name="Lee O.R."/>
            <person name="Lee T.-H."/>
            <person name="Bashyal P."/>
            <person name="Kim T.-S."/>
            <person name="Lee W.-H."/>
            <person name="Kawkins C."/>
            <person name="Kim C.-K."/>
            <person name="Kim J.S."/>
            <person name="Ahn B.O."/>
            <person name="Rhee S.Y."/>
            <person name="Sohng J.K."/>
        </authorList>
    </citation>
    <scope>NUCLEOTIDE SEQUENCE</scope>
    <source>
        <tissue evidence="4">Leaf</tissue>
    </source>
</reference>
<feature type="chain" id="PRO_5032897847" description="DUF4283 domain-containing protein" evidence="2">
    <location>
        <begin position="21"/>
        <end position="906"/>
    </location>
</feature>
<keyword evidence="5" id="KW-1185">Reference proteome</keyword>
<evidence type="ECO:0000259" key="3">
    <source>
        <dbReference type="Pfam" id="PF14111"/>
    </source>
</evidence>
<feature type="compositionally biased region" description="Polar residues" evidence="1">
    <location>
        <begin position="811"/>
        <end position="831"/>
    </location>
</feature>
<evidence type="ECO:0000256" key="2">
    <source>
        <dbReference type="SAM" id="SignalP"/>
    </source>
</evidence>
<dbReference type="PANTHER" id="PTHR31286">
    <property type="entry name" value="GLYCINE-RICH CELL WALL STRUCTURAL PROTEIN 1.8-LIKE"/>
    <property type="match status" value="1"/>
</dbReference>
<feature type="region of interest" description="Disordered" evidence="1">
    <location>
        <begin position="460"/>
        <end position="580"/>
    </location>
</feature>
<feature type="compositionally biased region" description="Low complexity" evidence="1">
    <location>
        <begin position="569"/>
        <end position="580"/>
    </location>
</feature>
<feature type="compositionally biased region" description="Basic and acidic residues" evidence="1">
    <location>
        <begin position="158"/>
        <end position="168"/>
    </location>
</feature>
<feature type="region of interest" description="Disordered" evidence="1">
    <location>
        <begin position="661"/>
        <end position="688"/>
    </location>
</feature>
<dbReference type="InterPro" id="IPR040256">
    <property type="entry name" value="At4g02000-like"/>
</dbReference>
<feature type="compositionally biased region" description="Acidic residues" evidence="1">
    <location>
        <begin position="172"/>
        <end position="181"/>
    </location>
</feature>
<feature type="signal peptide" evidence="2">
    <location>
        <begin position="1"/>
        <end position="20"/>
    </location>
</feature>
<evidence type="ECO:0000256" key="1">
    <source>
        <dbReference type="SAM" id="MobiDB-lite"/>
    </source>
</evidence>
<feature type="compositionally biased region" description="Basic and acidic residues" evidence="1">
    <location>
        <begin position="800"/>
        <end position="810"/>
    </location>
</feature>
<feature type="region of interest" description="Disordered" evidence="1">
    <location>
        <begin position="700"/>
        <end position="742"/>
    </location>
</feature>
<feature type="region of interest" description="Disordered" evidence="1">
    <location>
        <begin position="158"/>
        <end position="203"/>
    </location>
</feature>
<feature type="compositionally biased region" description="Basic and acidic residues" evidence="1">
    <location>
        <begin position="727"/>
        <end position="739"/>
    </location>
</feature>
<evidence type="ECO:0000313" key="5">
    <source>
        <dbReference type="Proteomes" id="UP000634136"/>
    </source>
</evidence>
<dbReference type="AlphaFoldDB" id="A0A835CJQ6"/>